<dbReference type="OrthoDB" id="9811743at2"/>
<dbReference type="Gene3D" id="3.40.50.720">
    <property type="entry name" value="NAD(P)-binding Rossmann-like Domain"/>
    <property type="match status" value="1"/>
</dbReference>
<dbReference type="InterPro" id="IPR036291">
    <property type="entry name" value="NAD(P)-bd_dom_sf"/>
</dbReference>
<evidence type="ECO:0000256" key="2">
    <source>
        <dbReference type="ARBA" id="ARBA00007637"/>
    </source>
</evidence>
<keyword evidence="5" id="KW-1185">Reference proteome</keyword>
<dbReference type="AlphaFoldDB" id="A0A6C2D5L3"/>
<comment type="caution">
    <text evidence="4">The sequence shown here is derived from an EMBL/GenBank/DDBJ whole genome shotgun (WGS) entry which is preliminary data.</text>
</comment>
<reference evidence="4 5" key="1">
    <citation type="submission" date="2019-01" db="EMBL/GenBank/DDBJ databases">
        <title>Zoogloea oleivorans genome sequencing and assembly.</title>
        <authorList>
            <person name="Tancsics A."/>
            <person name="Farkas M."/>
            <person name="Kriszt B."/>
            <person name="Maroti G."/>
            <person name="Horvath B."/>
        </authorList>
    </citation>
    <scope>NUCLEOTIDE SEQUENCE [LARGE SCALE GENOMIC DNA]</scope>
    <source>
        <strain evidence="4 5">Buc</strain>
    </source>
</reference>
<evidence type="ECO:0000313" key="4">
    <source>
        <dbReference type="EMBL" id="TYC61134.1"/>
    </source>
</evidence>
<comment type="similarity">
    <text evidence="2">Belongs to the NAD(P)-dependent epimerase/dehydratase family.</text>
</comment>
<dbReference type="SUPFAM" id="SSF51735">
    <property type="entry name" value="NAD(P)-binding Rossmann-fold domains"/>
    <property type="match status" value="1"/>
</dbReference>
<comment type="pathway">
    <text evidence="1">Bacterial outer membrane biogenesis; LPS O-antigen biosynthesis.</text>
</comment>
<dbReference type="PANTHER" id="PTHR43000">
    <property type="entry name" value="DTDP-D-GLUCOSE 4,6-DEHYDRATASE-RELATED"/>
    <property type="match status" value="1"/>
</dbReference>
<protein>
    <submittedName>
        <fullName evidence="4">NAD(P)-dependent oxidoreductase</fullName>
    </submittedName>
</protein>
<dbReference type="InterPro" id="IPR001509">
    <property type="entry name" value="Epimerase_deHydtase"/>
</dbReference>
<accession>A0A6C2D5L3</accession>
<gene>
    <name evidence="4" type="ORF">ETQ85_03505</name>
</gene>
<proteinExistence type="inferred from homology"/>
<evidence type="ECO:0000256" key="1">
    <source>
        <dbReference type="ARBA" id="ARBA00005125"/>
    </source>
</evidence>
<dbReference type="Pfam" id="PF01370">
    <property type="entry name" value="Epimerase"/>
    <property type="match status" value="1"/>
</dbReference>
<dbReference type="RefSeq" id="WP_148577669.1">
    <property type="nucleotide sequence ID" value="NZ_SDKK01000003.1"/>
</dbReference>
<evidence type="ECO:0000313" key="5">
    <source>
        <dbReference type="Proteomes" id="UP000389128"/>
    </source>
</evidence>
<name>A0A6C2D5L3_9RHOO</name>
<feature type="domain" description="NAD-dependent epimerase/dehydratase" evidence="3">
    <location>
        <begin position="31"/>
        <end position="273"/>
    </location>
</feature>
<evidence type="ECO:0000259" key="3">
    <source>
        <dbReference type="Pfam" id="PF01370"/>
    </source>
</evidence>
<organism evidence="4 5">
    <name type="scientific">Zoogloea oleivorans</name>
    <dbReference type="NCBI Taxonomy" id="1552750"/>
    <lineage>
        <taxon>Bacteria</taxon>
        <taxon>Pseudomonadati</taxon>
        <taxon>Pseudomonadota</taxon>
        <taxon>Betaproteobacteria</taxon>
        <taxon>Rhodocyclales</taxon>
        <taxon>Zoogloeaceae</taxon>
        <taxon>Zoogloea</taxon>
    </lineage>
</organism>
<dbReference type="Proteomes" id="UP000389128">
    <property type="component" value="Unassembled WGS sequence"/>
</dbReference>
<dbReference type="EMBL" id="SDKK01000003">
    <property type="protein sequence ID" value="TYC61134.1"/>
    <property type="molecule type" value="Genomic_DNA"/>
</dbReference>
<sequence length="348" mass="37275">MLPDPRCPPVQGRLTALHDHLDASPLDGRTVFITGGTGFFGYWMLSLFDLLRQRGVDVRVRLLSRNPAAFAAVAPYFSAQSWVSCVRGDVKSFADATPADLLIHAATDTDAAAHRDPLAIMDNILLGTRHTLAHALSSGVRRVLYVSSGAVYGVQPADIEQLPESASCACDATHPDSAYGSAKRGAEQWCVQFGREHGIAIPIARCFAFVGAGLPLNGHFAIGNFIGDALAGRPICVNGDGTPLRSYLYGADLAIWLLKILLQGTHGQAYNVGSDQAVSIRELAETVRDALCPEHAVHITRSAPDNALRSRYIPAIGRARSELDLDVWTSLEQAIRLTAASAAPHQHA</sequence>